<keyword evidence="2" id="KW-0479">Metal-binding</keyword>
<reference evidence="4 5" key="1">
    <citation type="journal article" date="2016" name="Nat. Commun.">
        <title>Thousands of microbial genomes shed light on interconnected biogeochemical processes in an aquifer system.</title>
        <authorList>
            <person name="Anantharaman K."/>
            <person name="Brown C.T."/>
            <person name="Hug L.A."/>
            <person name="Sharon I."/>
            <person name="Castelle C.J."/>
            <person name="Probst A.J."/>
            <person name="Thomas B.C."/>
            <person name="Singh A."/>
            <person name="Wilkins M.J."/>
            <person name="Karaoz U."/>
            <person name="Brodie E.L."/>
            <person name="Williams K.H."/>
            <person name="Hubbard S.S."/>
            <person name="Banfield J.F."/>
        </authorList>
    </citation>
    <scope>NUCLEOTIDE SEQUENCE [LARGE SCALE GENOMIC DNA]</scope>
</reference>
<dbReference type="Gene3D" id="3.60.21.10">
    <property type="match status" value="1"/>
</dbReference>
<dbReference type="InterPro" id="IPR024654">
    <property type="entry name" value="Calcineurin-like_PHP_lpxH"/>
</dbReference>
<evidence type="ECO:0000313" key="5">
    <source>
        <dbReference type="Proteomes" id="UP000176241"/>
    </source>
</evidence>
<dbReference type="EC" id="3.1.4.-" evidence="2"/>
<dbReference type="STRING" id="1797533.A2731_00685"/>
<evidence type="ECO:0000313" key="4">
    <source>
        <dbReference type="EMBL" id="OGY43359.1"/>
    </source>
</evidence>
<dbReference type="SUPFAM" id="SSF56300">
    <property type="entry name" value="Metallo-dependent phosphatases"/>
    <property type="match status" value="1"/>
</dbReference>
<dbReference type="Pfam" id="PF12850">
    <property type="entry name" value="Metallophos_2"/>
    <property type="match status" value="1"/>
</dbReference>
<dbReference type="AlphaFoldDB" id="A0A1G1XTF3"/>
<comment type="caution">
    <text evidence="4">The sequence shown here is derived from an EMBL/GenBank/DDBJ whole genome shotgun (WGS) entry which is preliminary data.</text>
</comment>
<dbReference type="Proteomes" id="UP000176241">
    <property type="component" value="Unassembled WGS sequence"/>
</dbReference>
<organism evidence="4 5">
    <name type="scientific">Candidatus Buchananbacteria bacterium RIFCSPHIGHO2_01_FULL_39_8</name>
    <dbReference type="NCBI Taxonomy" id="1797533"/>
    <lineage>
        <taxon>Bacteria</taxon>
        <taxon>Candidatus Buchananiibacteriota</taxon>
    </lineage>
</organism>
<dbReference type="InterPro" id="IPR000979">
    <property type="entry name" value="Phosphodiesterase_MJ0936/Vps29"/>
</dbReference>
<dbReference type="InterPro" id="IPR029052">
    <property type="entry name" value="Metallo-depent_PP-like"/>
</dbReference>
<dbReference type="InterPro" id="IPR053193">
    <property type="entry name" value="MetalloPDE_YfcE-like"/>
</dbReference>
<sequence>MPEKIAIISDSHDNLANIYKMLDYLKKEKIKIMIHCGDVCAPSVMKEIADKFDGEIHLVFGNVDGDQEKMKELAEGLNNLTIYGQVGELDLDGKKIAWCHFPWQAERLAESSKYDLVFYGHDHKPWEKKIGKTVLRNPGTLAGLFAKATFAVYNTETDKAELILLEKI</sequence>
<dbReference type="PANTHER" id="PTHR43165">
    <property type="entry name" value="METALLOPHOSPHOESTERASE"/>
    <property type="match status" value="1"/>
</dbReference>
<comment type="cofactor">
    <cofactor evidence="2">
        <name>a divalent metal cation</name>
        <dbReference type="ChEBI" id="CHEBI:60240"/>
    </cofactor>
</comment>
<dbReference type="PANTHER" id="PTHR43165:SF1">
    <property type="entry name" value="PHOSPHODIESTERASE MJ0936"/>
    <property type="match status" value="1"/>
</dbReference>
<evidence type="ECO:0000256" key="2">
    <source>
        <dbReference type="RuleBase" id="RU362039"/>
    </source>
</evidence>
<comment type="similarity">
    <text evidence="1 2">Belongs to the metallophosphoesterase superfamily. YfcE family.</text>
</comment>
<evidence type="ECO:0000259" key="3">
    <source>
        <dbReference type="Pfam" id="PF12850"/>
    </source>
</evidence>
<name>A0A1G1XTF3_9BACT</name>
<proteinExistence type="inferred from homology"/>
<dbReference type="GO" id="GO:0016787">
    <property type="term" value="F:hydrolase activity"/>
    <property type="evidence" value="ECO:0007669"/>
    <property type="project" value="UniProtKB-UniRule"/>
</dbReference>
<dbReference type="EMBL" id="MHIC01000049">
    <property type="protein sequence ID" value="OGY43359.1"/>
    <property type="molecule type" value="Genomic_DNA"/>
</dbReference>
<dbReference type="NCBIfam" id="TIGR00040">
    <property type="entry name" value="yfcE"/>
    <property type="match status" value="1"/>
</dbReference>
<gene>
    <name evidence="4" type="ORF">A2731_00685</name>
</gene>
<protein>
    <recommendedName>
        <fullName evidence="2">Phosphoesterase</fullName>
        <ecNumber evidence="2">3.1.4.-</ecNumber>
    </recommendedName>
</protein>
<dbReference type="GO" id="GO:0046872">
    <property type="term" value="F:metal ion binding"/>
    <property type="evidence" value="ECO:0007669"/>
    <property type="project" value="UniProtKB-KW"/>
</dbReference>
<feature type="domain" description="Calcineurin-like phosphoesterase" evidence="3">
    <location>
        <begin position="4"/>
        <end position="157"/>
    </location>
</feature>
<evidence type="ECO:0000256" key="1">
    <source>
        <dbReference type="ARBA" id="ARBA00008950"/>
    </source>
</evidence>
<accession>A0A1G1XTF3</accession>